<comment type="caution">
    <text evidence="1">The sequence shown here is derived from an EMBL/GenBank/DDBJ whole genome shotgun (WGS) entry which is preliminary data.</text>
</comment>
<dbReference type="Gene3D" id="3.40.1260.10">
    <property type="entry name" value="DsrEFH-like"/>
    <property type="match status" value="1"/>
</dbReference>
<evidence type="ECO:0008006" key="3">
    <source>
        <dbReference type="Google" id="ProtNLM"/>
    </source>
</evidence>
<dbReference type="SUPFAM" id="SSF75169">
    <property type="entry name" value="DsrEFH-like"/>
    <property type="match status" value="1"/>
</dbReference>
<protein>
    <recommendedName>
        <fullName evidence="3">Sulfur reduction protein DsrE</fullName>
    </recommendedName>
</protein>
<dbReference type="AlphaFoldDB" id="A0AAE2YQT2"/>
<dbReference type="InterPro" id="IPR027396">
    <property type="entry name" value="DsrEFH-like"/>
</dbReference>
<dbReference type="RefSeq" id="WP_215871362.1">
    <property type="nucleotide sequence ID" value="NZ_JAAXYO010000133.1"/>
</dbReference>
<organism evidence="1 2">
    <name type="scientific">Igneacidithiobacillus copahuensis</name>
    <dbReference type="NCBI Taxonomy" id="2724909"/>
    <lineage>
        <taxon>Bacteria</taxon>
        <taxon>Pseudomonadati</taxon>
        <taxon>Pseudomonadota</taxon>
        <taxon>Acidithiobacillia</taxon>
        <taxon>Acidithiobacillales</taxon>
        <taxon>Acidithiobacillaceae</taxon>
        <taxon>Igneacidithiobacillus</taxon>
    </lineage>
</organism>
<reference evidence="1" key="1">
    <citation type="journal article" date="2021" name="ISME J.">
        <title>Genomic evolution of the class Acidithiobacillia: deep-branching Proteobacteria living in extreme acidic conditions.</title>
        <authorList>
            <person name="Moya-Beltran A."/>
            <person name="Beard S."/>
            <person name="Rojas-Villalobos C."/>
            <person name="Issotta F."/>
            <person name="Gallardo Y."/>
            <person name="Ulloa R."/>
            <person name="Giaveno A."/>
            <person name="Degli Esposti M."/>
            <person name="Johnson D.B."/>
            <person name="Quatrini R."/>
        </authorList>
    </citation>
    <scope>NUCLEOTIDE SEQUENCE</scope>
    <source>
        <strain evidence="1">VAN18-1</strain>
    </source>
</reference>
<dbReference type="Proteomes" id="UP001197378">
    <property type="component" value="Unassembled WGS sequence"/>
</dbReference>
<keyword evidence="2" id="KW-1185">Reference proteome</keyword>
<gene>
    <name evidence="1" type="ORF">HFQ13_08920</name>
</gene>
<dbReference type="PANTHER" id="PTHR37691:SF1">
    <property type="entry name" value="BLR3518 PROTEIN"/>
    <property type="match status" value="1"/>
</dbReference>
<dbReference type="EMBL" id="JAAXYO010000133">
    <property type="protein sequence ID" value="MBU2788323.1"/>
    <property type="molecule type" value="Genomic_DNA"/>
</dbReference>
<accession>A0AAE2YQT2</accession>
<sequence>MKPAAALVFHIDEPGKWPLLLGNLRNALRSDAGARLRVVANGPAPIPLWAEGLWRRELAALSAQGVEFFFCQNSLTAYELDAAGRPEGSQVAPAGVLALGEAQVQGFAYIKP</sequence>
<name>A0AAE2YQT2_9PROT</name>
<proteinExistence type="predicted"/>
<evidence type="ECO:0000313" key="1">
    <source>
        <dbReference type="EMBL" id="MBU2788323.1"/>
    </source>
</evidence>
<dbReference type="PANTHER" id="PTHR37691">
    <property type="entry name" value="BLR3518 PROTEIN"/>
    <property type="match status" value="1"/>
</dbReference>
<evidence type="ECO:0000313" key="2">
    <source>
        <dbReference type="Proteomes" id="UP001197378"/>
    </source>
</evidence>